<dbReference type="EMBL" id="FNCF01000007">
    <property type="protein sequence ID" value="SDG95856.1"/>
    <property type="molecule type" value="Genomic_DNA"/>
</dbReference>
<dbReference type="OrthoDB" id="4200941at2"/>
<dbReference type="RefSeq" id="WP_091067616.1">
    <property type="nucleotide sequence ID" value="NZ_FNCF01000007.1"/>
</dbReference>
<accession>A0A1G7YHU2</accession>
<gene>
    <name evidence="5" type="ORF">SAMN05660324_3959</name>
</gene>
<name>A0A1G7YHU2_9ACTN</name>
<dbReference type="AlphaFoldDB" id="A0A1G7YHU2"/>
<keyword evidence="6" id="KW-1185">Reference proteome</keyword>
<keyword evidence="3" id="KW-0378">Hydrolase</keyword>
<comment type="cofactor">
    <cofactor evidence="1">
        <name>Mg(2+)</name>
        <dbReference type="ChEBI" id="CHEBI:18420"/>
    </cofactor>
</comment>
<dbReference type="GO" id="GO:0003676">
    <property type="term" value="F:nucleic acid binding"/>
    <property type="evidence" value="ECO:0007669"/>
    <property type="project" value="InterPro"/>
</dbReference>
<evidence type="ECO:0000313" key="5">
    <source>
        <dbReference type="EMBL" id="SDG95856.1"/>
    </source>
</evidence>
<evidence type="ECO:0000256" key="1">
    <source>
        <dbReference type="ARBA" id="ARBA00001946"/>
    </source>
</evidence>
<evidence type="ECO:0000256" key="3">
    <source>
        <dbReference type="ARBA" id="ARBA00022801"/>
    </source>
</evidence>
<dbReference type="SMART" id="SM00990">
    <property type="entry name" value="VRR_NUC"/>
    <property type="match status" value="1"/>
</dbReference>
<dbReference type="Pfam" id="PF08774">
    <property type="entry name" value="VRR_NUC"/>
    <property type="match status" value="1"/>
</dbReference>
<dbReference type="InterPro" id="IPR011856">
    <property type="entry name" value="tRNA_endonuc-like_dom_sf"/>
</dbReference>
<dbReference type="Gene3D" id="3.40.1350.10">
    <property type="match status" value="1"/>
</dbReference>
<dbReference type="GO" id="GO:0004518">
    <property type="term" value="F:nuclease activity"/>
    <property type="evidence" value="ECO:0007669"/>
    <property type="project" value="UniProtKB-KW"/>
</dbReference>
<organism evidence="5 6">
    <name type="scientific">Klenkia brasiliensis</name>
    <dbReference type="NCBI Taxonomy" id="333142"/>
    <lineage>
        <taxon>Bacteria</taxon>
        <taxon>Bacillati</taxon>
        <taxon>Actinomycetota</taxon>
        <taxon>Actinomycetes</taxon>
        <taxon>Geodermatophilales</taxon>
        <taxon>Geodermatophilaceae</taxon>
        <taxon>Klenkia</taxon>
    </lineage>
</organism>
<evidence type="ECO:0000313" key="6">
    <source>
        <dbReference type="Proteomes" id="UP000198863"/>
    </source>
</evidence>
<protein>
    <submittedName>
        <fullName evidence="5">VRR-NUC domain-containing protein</fullName>
    </submittedName>
</protein>
<sequence>MTEAQFQQAVVDLARRRGWLAFHTHDSRRGLGAGFPDLVLVHEATGELLFVELKTTSGRVSQVQQQWLDALQRGGHDARVWRPAHFSTCQIQNALTVRPTREDH</sequence>
<proteinExistence type="predicted"/>
<evidence type="ECO:0000256" key="2">
    <source>
        <dbReference type="ARBA" id="ARBA00022722"/>
    </source>
</evidence>
<reference evidence="6" key="1">
    <citation type="submission" date="2016-10" db="EMBL/GenBank/DDBJ databases">
        <authorList>
            <person name="Varghese N."/>
            <person name="Submissions S."/>
        </authorList>
    </citation>
    <scope>NUCLEOTIDE SEQUENCE [LARGE SCALE GENOMIC DNA]</scope>
    <source>
        <strain evidence="6">DSM 44526</strain>
    </source>
</reference>
<dbReference type="InterPro" id="IPR014883">
    <property type="entry name" value="VRR_NUC"/>
</dbReference>
<keyword evidence="2" id="KW-0540">Nuclease</keyword>
<dbReference type="Proteomes" id="UP000198863">
    <property type="component" value="Unassembled WGS sequence"/>
</dbReference>
<evidence type="ECO:0000259" key="4">
    <source>
        <dbReference type="SMART" id="SM00990"/>
    </source>
</evidence>
<dbReference type="GO" id="GO:0016788">
    <property type="term" value="F:hydrolase activity, acting on ester bonds"/>
    <property type="evidence" value="ECO:0007669"/>
    <property type="project" value="InterPro"/>
</dbReference>
<feature type="domain" description="VRR-NUC" evidence="4">
    <location>
        <begin position="1"/>
        <end position="85"/>
    </location>
</feature>